<protein>
    <submittedName>
        <fullName evidence="1">Uncharacterized protein</fullName>
    </submittedName>
</protein>
<dbReference type="EMBL" id="DUZY01000003">
    <property type="protein sequence ID" value="DAD32827.1"/>
    <property type="molecule type" value="Genomic_DNA"/>
</dbReference>
<keyword evidence="2" id="KW-1185">Reference proteome</keyword>
<organism evidence="1 2">
    <name type="scientific">Nelumbo nucifera</name>
    <name type="common">Sacred lotus</name>
    <dbReference type="NCBI Taxonomy" id="4432"/>
    <lineage>
        <taxon>Eukaryota</taxon>
        <taxon>Viridiplantae</taxon>
        <taxon>Streptophyta</taxon>
        <taxon>Embryophyta</taxon>
        <taxon>Tracheophyta</taxon>
        <taxon>Spermatophyta</taxon>
        <taxon>Magnoliopsida</taxon>
        <taxon>Proteales</taxon>
        <taxon>Nelumbonaceae</taxon>
        <taxon>Nelumbo</taxon>
    </lineage>
</organism>
<accession>A0A822YJZ2</accession>
<reference evidence="1 2" key="1">
    <citation type="journal article" date="2020" name="Mol. Biol. Evol.">
        <title>Distinct Expression and Methylation Patterns for Genes with Different Fates following a Single Whole-Genome Duplication in Flowering Plants.</title>
        <authorList>
            <person name="Shi T."/>
            <person name="Rahmani R.S."/>
            <person name="Gugger P.F."/>
            <person name="Wang M."/>
            <person name="Li H."/>
            <person name="Zhang Y."/>
            <person name="Li Z."/>
            <person name="Wang Q."/>
            <person name="Van de Peer Y."/>
            <person name="Marchal K."/>
            <person name="Chen J."/>
        </authorList>
    </citation>
    <scope>NUCLEOTIDE SEQUENCE [LARGE SCALE GENOMIC DNA]</scope>
    <source>
        <tissue evidence="1">Leaf</tissue>
    </source>
</reference>
<name>A0A822YJZ2_NELNU</name>
<evidence type="ECO:0000313" key="1">
    <source>
        <dbReference type="EMBL" id="DAD32827.1"/>
    </source>
</evidence>
<proteinExistence type="predicted"/>
<dbReference type="Proteomes" id="UP000607653">
    <property type="component" value="Unassembled WGS sequence"/>
</dbReference>
<sequence>MSEIMNLPYDRISWNVLAQWLKTCESLSAVGFLVAEVENRIIRVAHVFWRAGLGDFPLVYGWSLADVRHRIDAAEARRAAAAKDLADLEE</sequence>
<evidence type="ECO:0000313" key="2">
    <source>
        <dbReference type="Proteomes" id="UP000607653"/>
    </source>
</evidence>
<dbReference type="AlphaFoldDB" id="A0A822YJZ2"/>
<gene>
    <name evidence="1" type="ORF">HUJ06_011678</name>
</gene>
<comment type="caution">
    <text evidence="1">The sequence shown here is derived from an EMBL/GenBank/DDBJ whole genome shotgun (WGS) entry which is preliminary data.</text>
</comment>